<sequence>MRLCSPGLFIPAKLIAKSVPMMTDFRLIMTAIRIIGPASRFA</sequence>
<evidence type="ECO:0000313" key="2">
    <source>
        <dbReference type="Proteomes" id="UP000246073"/>
    </source>
</evidence>
<accession>A0A2P9HIR2</accession>
<protein>
    <submittedName>
        <fullName evidence="1">Uncharacterized protein</fullName>
    </submittedName>
</protein>
<dbReference type="AlphaFoldDB" id="A0A2P9HIR2"/>
<name>A0A2P9HIR2_9HYPH</name>
<proteinExistence type="predicted"/>
<dbReference type="Proteomes" id="UP000246073">
    <property type="component" value="Unassembled WGS sequence"/>
</dbReference>
<reference evidence="2" key="1">
    <citation type="submission" date="2017-12" db="EMBL/GenBank/DDBJ databases">
        <authorList>
            <person name="Diaz M."/>
        </authorList>
    </citation>
    <scope>NUCLEOTIDE SEQUENCE [LARGE SCALE GENOMIC DNA]</scope>
    <source>
        <strain evidence="2">FI11154</strain>
    </source>
</reference>
<gene>
    <name evidence="1" type="ORF">OHAE_3894</name>
</gene>
<evidence type="ECO:0000313" key="1">
    <source>
        <dbReference type="EMBL" id="SPL63962.1"/>
    </source>
</evidence>
<dbReference type="EMBL" id="OOFM01000004">
    <property type="protein sequence ID" value="SPL63962.1"/>
    <property type="molecule type" value="Genomic_DNA"/>
</dbReference>
<organism evidence="1 2">
    <name type="scientific">Ochrobactrum soli</name>
    <dbReference type="NCBI Taxonomy" id="2448455"/>
    <lineage>
        <taxon>Bacteria</taxon>
        <taxon>Pseudomonadati</taxon>
        <taxon>Pseudomonadota</taxon>
        <taxon>Alphaproteobacteria</taxon>
        <taxon>Hyphomicrobiales</taxon>
        <taxon>Brucellaceae</taxon>
        <taxon>Brucella/Ochrobactrum group</taxon>
        <taxon>Ochrobactrum</taxon>
    </lineage>
</organism>